<feature type="transmembrane region" description="Helical" evidence="1">
    <location>
        <begin position="9"/>
        <end position="27"/>
    </location>
</feature>
<dbReference type="InterPro" id="IPR029058">
    <property type="entry name" value="AB_hydrolase_fold"/>
</dbReference>
<dbReference type="Proteomes" id="UP001596001">
    <property type="component" value="Unassembled WGS sequence"/>
</dbReference>
<keyword evidence="3" id="KW-0378">Hydrolase</keyword>
<keyword evidence="1" id="KW-1133">Transmembrane helix</keyword>
<proteinExistence type="predicted"/>
<organism evidence="3 4">
    <name type="scientific">Giesbergeria sinuosa</name>
    <dbReference type="NCBI Taxonomy" id="80883"/>
    <lineage>
        <taxon>Bacteria</taxon>
        <taxon>Pseudomonadati</taxon>
        <taxon>Pseudomonadota</taxon>
        <taxon>Betaproteobacteria</taxon>
        <taxon>Burkholderiales</taxon>
        <taxon>Comamonadaceae</taxon>
        <taxon>Giesbergeria</taxon>
    </lineage>
</organism>
<dbReference type="SUPFAM" id="SSF53474">
    <property type="entry name" value="alpha/beta-Hydrolases"/>
    <property type="match status" value="1"/>
</dbReference>
<sequence length="275" mass="30501">MQKKQTTKYGIALLVTGYLLVCAYMYAQQGRLMYHPEQHAVAPLQQVVSGLPAGSGVDVQRHAIVVEPNLQPSKGTVIFFHGNSGNAWKYLAYHQQFNAMGYRMVLAEYPGFGWRSGQPNEQQIVNEGVALYEHWRRSTPQDQPVMLVGKSLGTGVATQVAARASMPPSKVVLLTPFTSITEVASQKYWMLPVAWLLKDHFASDQHLHRYTGPVSILVAGQDEVIGSATGLKLLAQAKSRGPADLMMKTEANHNSWMPRLTATEWQQLLHWGMSS</sequence>
<keyword evidence="1" id="KW-0812">Transmembrane</keyword>
<feature type="domain" description="Serine aminopeptidase S33" evidence="2">
    <location>
        <begin position="72"/>
        <end position="198"/>
    </location>
</feature>
<dbReference type="Pfam" id="PF12146">
    <property type="entry name" value="Hydrolase_4"/>
    <property type="match status" value="1"/>
</dbReference>
<comment type="caution">
    <text evidence="3">The sequence shown here is derived from an EMBL/GenBank/DDBJ whole genome shotgun (WGS) entry which is preliminary data.</text>
</comment>
<protein>
    <submittedName>
        <fullName evidence="3">Alpha/beta hydrolase</fullName>
    </submittedName>
</protein>
<evidence type="ECO:0000313" key="4">
    <source>
        <dbReference type="Proteomes" id="UP001596001"/>
    </source>
</evidence>
<name>A0ABV9QC94_9BURK</name>
<dbReference type="EMBL" id="JBHSHJ010000003">
    <property type="protein sequence ID" value="MFC4788543.1"/>
    <property type="molecule type" value="Genomic_DNA"/>
</dbReference>
<dbReference type="InterPro" id="IPR022742">
    <property type="entry name" value="Hydrolase_4"/>
</dbReference>
<keyword evidence="1" id="KW-0472">Membrane</keyword>
<dbReference type="GO" id="GO:0016787">
    <property type="term" value="F:hydrolase activity"/>
    <property type="evidence" value="ECO:0007669"/>
    <property type="project" value="UniProtKB-KW"/>
</dbReference>
<dbReference type="Gene3D" id="3.40.50.1820">
    <property type="entry name" value="alpha/beta hydrolase"/>
    <property type="match status" value="1"/>
</dbReference>
<reference evidence="4" key="1">
    <citation type="journal article" date="2019" name="Int. J. Syst. Evol. Microbiol.">
        <title>The Global Catalogue of Microorganisms (GCM) 10K type strain sequencing project: providing services to taxonomists for standard genome sequencing and annotation.</title>
        <authorList>
            <consortium name="The Broad Institute Genomics Platform"/>
            <consortium name="The Broad Institute Genome Sequencing Center for Infectious Disease"/>
            <person name="Wu L."/>
            <person name="Ma J."/>
        </authorList>
    </citation>
    <scope>NUCLEOTIDE SEQUENCE [LARGE SCALE GENOMIC DNA]</scope>
    <source>
        <strain evidence="4">CCUG 49452</strain>
    </source>
</reference>
<keyword evidence="4" id="KW-1185">Reference proteome</keyword>
<dbReference type="PANTHER" id="PTHR12277:SF194">
    <property type="entry name" value="FI04476P"/>
    <property type="match status" value="1"/>
</dbReference>
<evidence type="ECO:0000313" key="3">
    <source>
        <dbReference type="EMBL" id="MFC4788543.1"/>
    </source>
</evidence>
<dbReference type="PANTHER" id="PTHR12277">
    <property type="entry name" value="ALPHA/BETA HYDROLASE DOMAIN-CONTAINING PROTEIN"/>
    <property type="match status" value="1"/>
</dbReference>
<accession>A0ABV9QC94</accession>
<evidence type="ECO:0000256" key="1">
    <source>
        <dbReference type="SAM" id="Phobius"/>
    </source>
</evidence>
<gene>
    <name evidence="3" type="ORF">ACFO6X_06025</name>
</gene>
<evidence type="ECO:0000259" key="2">
    <source>
        <dbReference type="Pfam" id="PF12146"/>
    </source>
</evidence>